<sequence>MRLPRAHLLTAPHSPLSARLAHALAFPACAPTRSPVAAPARISHPRTMASTKASSASVDAQKQDLPAIFKWANQSDGVFRRQVSSFRFWISNDPQATFQPAKGRYHLYVSWACPWAHRVLIVRALKKLEDVISVSVVDWLLGEKGWRFHPDTPNATIDHLHPGTQYLREIYFKAEPEYQGRFTVPVLWDTKTSTIVNNESSEIIRMLNHAFDEFIPSGAQEAKGLDLYPEELRKEIDELNAWVYDGFNNGVYKSGFATTQPAYEAAAVVVFSSLDRIEAILRDKEFLCGPGKGVFTEADVRCWTTVVRFDPVYHTHFKCNLRSIAKDYPSVLRWARRVYQMPGVAETVDMTHIKNHYFQSHIQINPTRVVPINVGPNLAAPLIKPGTVGAGPEA</sequence>
<dbReference type="GO" id="GO:0005737">
    <property type="term" value="C:cytoplasm"/>
    <property type="evidence" value="ECO:0007669"/>
    <property type="project" value="TreeGrafter"/>
</dbReference>
<dbReference type="EMBL" id="KQ965842">
    <property type="protein sequence ID" value="KXS09942.1"/>
    <property type="molecule type" value="Genomic_DNA"/>
</dbReference>
<dbReference type="InterPro" id="IPR040079">
    <property type="entry name" value="Glutathione_S-Trfase"/>
</dbReference>
<reference evidence="2 3" key="1">
    <citation type="journal article" date="2015" name="Genome Biol. Evol.">
        <title>Phylogenomic analyses indicate that early fungi evolved digesting cell walls of algal ancestors of land plants.</title>
        <authorList>
            <person name="Chang Y."/>
            <person name="Wang S."/>
            <person name="Sekimoto S."/>
            <person name="Aerts A.L."/>
            <person name="Choi C."/>
            <person name="Clum A."/>
            <person name="LaButti K.M."/>
            <person name="Lindquist E.A."/>
            <person name="Yee Ngan C."/>
            <person name="Ohm R.A."/>
            <person name="Salamov A.A."/>
            <person name="Grigoriev I.V."/>
            <person name="Spatafora J.W."/>
            <person name="Berbee M.L."/>
        </authorList>
    </citation>
    <scope>NUCLEOTIDE SEQUENCE [LARGE SCALE GENOMIC DNA]</scope>
    <source>
        <strain evidence="2 3">JEL478</strain>
    </source>
</reference>
<dbReference type="SFLD" id="SFLDG01148">
    <property type="entry name" value="Xi_(cytGST)"/>
    <property type="match status" value="1"/>
</dbReference>
<feature type="domain" description="GST C-terminal" evidence="1">
    <location>
        <begin position="229"/>
        <end position="357"/>
    </location>
</feature>
<dbReference type="InterPro" id="IPR036282">
    <property type="entry name" value="Glutathione-S-Trfase_C_sf"/>
</dbReference>
<evidence type="ECO:0000313" key="3">
    <source>
        <dbReference type="Proteomes" id="UP000070544"/>
    </source>
</evidence>
<dbReference type="STRING" id="1344416.A0A138ZZK5"/>
<dbReference type="GO" id="GO:0004364">
    <property type="term" value="F:glutathione transferase activity"/>
    <property type="evidence" value="ECO:0007669"/>
    <property type="project" value="InterPro"/>
</dbReference>
<dbReference type="AlphaFoldDB" id="A0A138ZZK5"/>
<organism evidence="2 3">
    <name type="scientific">Gonapodya prolifera (strain JEL478)</name>
    <name type="common">Monoblepharis prolifera</name>
    <dbReference type="NCBI Taxonomy" id="1344416"/>
    <lineage>
        <taxon>Eukaryota</taxon>
        <taxon>Fungi</taxon>
        <taxon>Fungi incertae sedis</taxon>
        <taxon>Chytridiomycota</taxon>
        <taxon>Chytridiomycota incertae sedis</taxon>
        <taxon>Monoblepharidomycetes</taxon>
        <taxon>Monoblepharidales</taxon>
        <taxon>Gonapodyaceae</taxon>
        <taxon>Gonapodya</taxon>
    </lineage>
</organism>
<name>A0A138ZZK5_GONPJ</name>
<dbReference type="SUPFAM" id="SSF52833">
    <property type="entry name" value="Thioredoxin-like"/>
    <property type="match status" value="1"/>
</dbReference>
<dbReference type="InterPro" id="IPR010987">
    <property type="entry name" value="Glutathione-S-Trfase_C-like"/>
</dbReference>
<proteinExistence type="predicted"/>
<dbReference type="SFLD" id="SFLDS00019">
    <property type="entry name" value="Glutathione_Transferase_(cytos"/>
    <property type="match status" value="1"/>
</dbReference>
<dbReference type="SUPFAM" id="SSF47616">
    <property type="entry name" value="GST C-terminal domain-like"/>
    <property type="match status" value="1"/>
</dbReference>
<dbReference type="InterPro" id="IPR036249">
    <property type="entry name" value="Thioredoxin-like_sf"/>
</dbReference>
<dbReference type="InterPro" id="IPR016639">
    <property type="entry name" value="GST_Omega/GSH"/>
</dbReference>
<dbReference type="PANTHER" id="PTHR32419">
    <property type="entry name" value="GLUTATHIONYL-HYDROQUINONE REDUCTASE"/>
    <property type="match status" value="1"/>
</dbReference>
<dbReference type="OMA" id="PWANRAI"/>
<dbReference type="SFLD" id="SFLDG01206">
    <property type="entry name" value="Xi.1"/>
    <property type="match status" value="1"/>
</dbReference>
<dbReference type="InterPro" id="IPR047047">
    <property type="entry name" value="GST_Omega-like_C"/>
</dbReference>
<dbReference type="Gene3D" id="1.20.1050.10">
    <property type="match status" value="1"/>
</dbReference>
<dbReference type="InterPro" id="IPR004045">
    <property type="entry name" value="Glutathione_S-Trfase_N"/>
</dbReference>
<dbReference type="CDD" id="cd03190">
    <property type="entry name" value="GST_C_Omega_like"/>
    <property type="match status" value="1"/>
</dbReference>
<dbReference type="FunFam" id="3.40.30.10:FF:000162">
    <property type="entry name" value="Glutathione S-transferase Gst3"/>
    <property type="match status" value="1"/>
</dbReference>
<gene>
    <name evidence="2" type="ORF">M427DRAFT_63186</name>
</gene>
<dbReference type="PANTHER" id="PTHR32419:SF6">
    <property type="entry name" value="GLUTATHIONE S-TRANSFERASE OMEGA-LIKE 1-RELATED"/>
    <property type="match status" value="1"/>
</dbReference>
<evidence type="ECO:0000259" key="1">
    <source>
        <dbReference type="PROSITE" id="PS50405"/>
    </source>
</evidence>
<dbReference type="Gene3D" id="3.40.30.10">
    <property type="entry name" value="Glutaredoxin"/>
    <property type="match status" value="1"/>
</dbReference>
<dbReference type="Pfam" id="PF13410">
    <property type="entry name" value="GST_C_2"/>
    <property type="match status" value="1"/>
</dbReference>
<dbReference type="Proteomes" id="UP000070544">
    <property type="component" value="Unassembled WGS sequence"/>
</dbReference>
<dbReference type="OrthoDB" id="2309723at2759"/>
<protein>
    <recommendedName>
        <fullName evidence="1">GST C-terminal domain-containing protein</fullName>
    </recommendedName>
</protein>
<accession>A0A138ZZK5</accession>
<evidence type="ECO:0000313" key="2">
    <source>
        <dbReference type="EMBL" id="KXS09942.1"/>
    </source>
</evidence>
<keyword evidence="3" id="KW-1185">Reference proteome</keyword>
<dbReference type="PROSITE" id="PS50405">
    <property type="entry name" value="GST_CTER"/>
    <property type="match status" value="1"/>
</dbReference>
<dbReference type="Pfam" id="PF13409">
    <property type="entry name" value="GST_N_2"/>
    <property type="match status" value="1"/>
</dbReference>